<feature type="transmembrane region" description="Helical" evidence="8">
    <location>
        <begin position="212"/>
        <end position="238"/>
    </location>
</feature>
<keyword evidence="4" id="KW-0808">Transferase</keyword>
<dbReference type="InterPro" id="IPR050297">
    <property type="entry name" value="LipidA_mod_glycosyltrf_83"/>
</dbReference>
<keyword evidence="2" id="KW-1003">Cell membrane</keyword>
<evidence type="ECO:0000256" key="1">
    <source>
        <dbReference type="ARBA" id="ARBA00004651"/>
    </source>
</evidence>
<dbReference type="PANTHER" id="PTHR33908:SF11">
    <property type="entry name" value="MEMBRANE PROTEIN"/>
    <property type="match status" value="1"/>
</dbReference>
<keyword evidence="5 8" id="KW-0812">Transmembrane</keyword>
<evidence type="ECO:0008006" key="11">
    <source>
        <dbReference type="Google" id="ProtNLM"/>
    </source>
</evidence>
<dbReference type="Proteomes" id="UP000317691">
    <property type="component" value="Unassembled WGS sequence"/>
</dbReference>
<gene>
    <name evidence="9" type="ORF">E6K79_11510</name>
</gene>
<feature type="transmembrane region" description="Helical" evidence="8">
    <location>
        <begin position="322"/>
        <end position="340"/>
    </location>
</feature>
<dbReference type="GO" id="GO:0009103">
    <property type="term" value="P:lipopolysaccharide biosynthetic process"/>
    <property type="evidence" value="ECO:0007669"/>
    <property type="project" value="UniProtKB-ARBA"/>
</dbReference>
<feature type="transmembrane region" description="Helical" evidence="8">
    <location>
        <begin position="375"/>
        <end position="393"/>
    </location>
</feature>
<organism evidence="9 10">
    <name type="scientific">Eiseniibacteriota bacterium</name>
    <dbReference type="NCBI Taxonomy" id="2212470"/>
    <lineage>
        <taxon>Bacteria</taxon>
        <taxon>Candidatus Eiseniibacteriota</taxon>
    </lineage>
</organism>
<sequence>MDRKSLPLRDAVAWALLAAVLATAFALATYPNVPPASDVWDYSQEARQLARGEGFTSLYTYPTHLGHDSAPFPVRWRMPLYAAFGAILLKLSVPLPAGYFTIGIVSHALLVGLLFLLTTHLHSARAGAIAAAAAIASPLLLDPYSAALSQLPATALALGVWLLLLRGGGTLSACGAAILAAAAWYLRGESLVMVPVWIWAASSGGRPRRGAAFALFYAALCIPWIITLRASVGAAAPIQGNPMLLYTAQYPGYSSARTYGEALPGMLAYAIHHPAALLWRFAKDAVGYCVDLLWGLGPIAVGLGIAGLLLREANARWRSLAPALPLLLAAAIQIAAFSLLERSPRFLVPAVPLLCAALGIAAAPSLDRFCGRRMVVAIFALLLLERAATLAFATREAARRFPPLPPALAAELAGHIQGQPRSALLWTDVPDWIAWHLDRPALLLPLRRQSDRVAADHPTAGIFLSPNAGARNLADGEVEWARRIERGEPIPKFVGPDLLTGGARLYLPAR</sequence>
<evidence type="ECO:0000256" key="7">
    <source>
        <dbReference type="ARBA" id="ARBA00023136"/>
    </source>
</evidence>
<reference evidence="9 10" key="1">
    <citation type="journal article" date="2019" name="Nat. Microbiol.">
        <title>Mediterranean grassland soil C-N compound turnover is dependent on rainfall and depth, and is mediated by genomically divergent microorganisms.</title>
        <authorList>
            <person name="Diamond S."/>
            <person name="Andeer P.F."/>
            <person name="Li Z."/>
            <person name="Crits-Christoph A."/>
            <person name="Burstein D."/>
            <person name="Anantharaman K."/>
            <person name="Lane K.R."/>
            <person name="Thomas B.C."/>
            <person name="Pan C."/>
            <person name="Northen T.R."/>
            <person name="Banfield J.F."/>
        </authorList>
    </citation>
    <scope>NUCLEOTIDE SEQUENCE [LARGE SCALE GENOMIC DNA]</scope>
    <source>
        <strain evidence="9">WS_9</strain>
    </source>
</reference>
<comment type="caution">
    <text evidence="9">The sequence shown here is derived from an EMBL/GenBank/DDBJ whole genome shotgun (WGS) entry which is preliminary data.</text>
</comment>
<evidence type="ECO:0000313" key="9">
    <source>
        <dbReference type="EMBL" id="TMQ62875.1"/>
    </source>
</evidence>
<feature type="transmembrane region" description="Helical" evidence="8">
    <location>
        <begin position="346"/>
        <end position="363"/>
    </location>
</feature>
<dbReference type="EMBL" id="VBOZ01000035">
    <property type="protein sequence ID" value="TMQ62875.1"/>
    <property type="molecule type" value="Genomic_DNA"/>
</dbReference>
<keyword evidence="6 8" id="KW-1133">Transmembrane helix</keyword>
<dbReference type="GO" id="GO:0005886">
    <property type="term" value="C:plasma membrane"/>
    <property type="evidence" value="ECO:0007669"/>
    <property type="project" value="UniProtKB-SubCell"/>
</dbReference>
<evidence type="ECO:0000256" key="3">
    <source>
        <dbReference type="ARBA" id="ARBA00022676"/>
    </source>
</evidence>
<feature type="transmembrane region" description="Helical" evidence="8">
    <location>
        <begin position="285"/>
        <end position="310"/>
    </location>
</feature>
<feature type="transmembrane region" description="Helical" evidence="8">
    <location>
        <begin position="97"/>
        <end position="117"/>
    </location>
</feature>
<evidence type="ECO:0000256" key="4">
    <source>
        <dbReference type="ARBA" id="ARBA00022679"/>
    </source>
</evidence>
<evidence type="ECO:0000313" key="10">
    <source>
        <dbReference type="Proteomes" id="UP000317691"/>
    </source>
</evidence>
<dbReference type="AlphaFoldDB" id="A0A538TGW4"/>
<comment type="subcellular location">
    <subcellularLocation>
        <location evidence="1">Cell membrane</location>
        <topology evidence="1">Multi-pass membrane protein</topology>
    </subcellularLocation>
</comment>
<name>A0A538TGW4_UNCEI</name>
<accession>A0A538TGW4</accession>
<dbReference type="PANTHER" id="PTHR33908">
    <property type="entry name" value="MANNOSYLTRANSFERASE YKCB-RELATED"/>
    <property type="match status" value="1"/>
</dbReference>
<keyword evidence="3" id="KW-0328">Glycosyltransferase</keyword>
<dbReference type="GO" id="GO:0016763">
    <property type="term" value="F:pentosyltransferase activity"/>
    <property type="evidence" value="ECO:0007669"/>
    <property type="project" value="TreeGrafter"/>
</dbReference>
<protein>
    <recommendedName>
        <fullName evidence="11">Glycosyltransferase RgtA/B/C/D-like domain-containing protein</fullName>
    </recommendedName>
</protein>
<proteinExistence type="predicted"/>
<evidence type="ECO:0000256" key="8">
    <source>
        <dbReference type="SAM" id="Phobius"/>
    </source>
</evidence>
<feature type="transmembrane region" description="Helical" evidence="8">
    <location>
        <begin position="124"/>
        <end position="141"/>
    </location>
</feature>
<keyword evidence="7 8" id="KW-0472">Membrane</keyword>
<evidence type="ECO:0000256" key="5">
    <source>
        <dbReference type="ARBA" id="ARBA00022692"/>
    </source>
</evidence>
<evidence type="ECO:0000256" key="6">
    <source>
        <dbReference type="ARBA" id="ARBA00022989"/>
    </source>
</evidence>
<evidence type="ECO:0000256" key="2">
    <source>
        <dbReference type="ARBA" id="ARBA00022475"/>
    </source>
</evidence>